<proteinExistence type="inferred from homology"/>
<keyword evidence="2" id="KW-0813">Transport</keyword>
<evidence type="ECO:0000313" key="3">
    <source>
        <dbReference type="EMBL" id="CAK9138209.1"/>
    </source>
</evidence>
<dbReference type="InterPro" id="IPR035921">
    <property type="entry name" value="F/V-ATP_Csub_sf"/>
</dbReference>
<evidence type="ECO:0000256" key="1">
    <source>
        <dbReference type="ARBA" id="ARBA00006704"/>
    </source>
</evidence>
<dbReference type="GO" id="GO:0008289">
    <property type="term" value="F:lipid binding"/>
    <property type="evidence" value="ECO:0007669"/>
    <property type="project" value="UniProtKB-KW"/>
</dbReference>
<comment type="similarity">
    <text evidence="1 2">Belongs to the ATPase C chain family.</text>
</comment>
<dbReference type="Proteomes" id="UP001642360">
    <property type="component" value="Unassembled WGS sequence"/>
</dbReference>
<dbReference type="SUPFAM" id="SSF81333">
    <property type="entry name" value="F1F0 ATP synthase subunit C"/>
    <property type="match status" value="1"/>
</dbReference>
<dbReference type="PANTHER" id="PTHR10031:SF57">
    <property type="entry name" value="ATP SYNTHASE SUBUNIT 9, MITOCHONDRIAL"/>
    <property type="match status" value="1"/>
</dbReference>
<name>A0ABC8QZQ1_9AQUA</name>
<comment type="caution">
    <text evidence="3">The sequence shown here is derived from an EMBL/GenBank/DDBJ whole genome shotgun (WGS) entry which is preliminary data.</text>
</comment>
<dbReference type="EMBL" id="CAUOFW020000870">
    <property type="protein sequence ID" value="CAK9138209.1"/>
    <property type="molecule type" value="Genomic_DNA"/>
</dbReference>
<keyword evidence="2" id="KW-0446">Lipid-binding</keyword>
<dbReference type="Gene3D" id="1.20.20.10">
    <property type="entry name" value="F1F0 ATP synthase subunit C"/>
    <property type="match status" value="1"/>
</dbReference>
<sequence length="80" mass="8530">MKHLLEIDSEGDENSRVQLEMLEGAKSMGAGVATIASRIANILSSSIYSVERHPLVAKQSFGTVILGFALTEAIASLAQR</sequence>
<organism evidence="3 4">
    <name type="scientific">Ilex paraguariensis</name>
    <name type="common">yerba mate</name>
    <dbReference type="NCBI Taxonomy" id="185542"/>
    <lineage>
        <taxon>Eukaryota</taxon>
        <taxon>Viridiplantae</taxon>
        <taxon>Streptophyta</taxon>
        <taxon>Embryophyta</taxon>
        <taxon>Tracheophyta</taxon>
        <taxon>Spermatophyta</taxon>
        <taxon>Magnoliopsida</taxon>
        <taxon>eudicotyledons</taxon>
        <taxon>Gunneridae</taxon>
        <taxon>Pentapetalae</taxon>
        <taxon>asterids</taxon>
        <taxon>campanulids</taxon>
        <taxon>Aquifoliales</taxon>
        <taxon>Aquifoliaceae</taxon>
        <taxon>Ilex</taxon>
    </lineage>
</organism>
<protein>
    <submittedName>
        <fullName evidence="3">Uncharacterized protein</fullName>
    </submittedName>
</protein>
<dbReference type="InterPro" id="IPR000454">
    <property type="entry name" value="ATP_synth_F0_csu"/>
</dbReference>
<keyword evidence="2" id="KW-0406">Ion transport</keyword>
<dbReference type="AlphaFoldDB" id="A0ABC8QZQ1"/>
<dbReference type="InterPro" id="IPR038662">
    <property type="entry name" value="ATP_synth_F0_csu_sf"/>
</dbReference>
<reference evidence="3 4" key="1">
    <citation type="submission" date="2024-02" db="EMBL/GenBank/DDBJ databases">
        <authorList>
            <person name="Vignale AGUSTIN F."/>
            <person name="Sosa J E."/>
            <person name="Modenutti C."/>
        </authorList>
    </citation>
    <scope>NUCLEOTIDE SEQUENCE [LARGE SCALE GENOMIC DNA]</scope>
</reference>
<keyword evidence="2" id="KW-0375">Hydrogen ion transport</keyword>
<evidence type="ECO:0000256" key="2">
    <source>
        <dbReference type="RuleBase" id="RU004221"/>
    </source>
</evidence>
<dbReference type="PANTHER" id="PTHR10031">
    <property type="entry name" value="ATP SYNTHASE LIPID-BINDING PROTEIN, MITOCHONDRIAL"/>
    <property type="match status" value="1"/>
</dbReference>
<dbReference type="GO" id="GO:1902600">
    <property type="term" value="P:proton transmembrane transport"/>
    <property type="evidence" value="ECO:0007669"/>
    <property type="project" value="UniProtKB-KW"/>
</dbReference>
<accession>A0ABC8QZQ1</accession>
<dbReference type="PRINTS" id="PR00124">
    <property type="entry name" value="ATPASEC"/>
</dbReference>
<evidence type="ECO:0000313" key="4">
    <source>
        <dbReference type="Proteomes" id="UP001642360"/>
    </source>
</evidence>
<gene>
    <name evidence="3" type="ORF">ILEXP_LOCUS5311</name>
</gene>
<keyword evidence="4" id="KW-1185">Reference proteome</keyword>